<dbReference type="EMBL" id="VEPZ02000994">
    <property type="protein sequence ID" value="KAE8704310.1"/>
    <property type="molecule type" value="Genomic_DNA"/>
</dbReference>
<dbReference type="GO" id="GO:0004497">
    <property type="term" value="F:monooxygenase activity"/>
    <property type="evidence" value="ECO:0007669"/>
    <property type="project" value="UniProtKB-KW"/>
</dbReference>
<dbReference type="Pfam" id="PF00067">
    <property type="entry name" value="p450"/>
    <property type="match status" value="1"/>
</dbReference>
<dbReference type="PANTHER" id="PTHR47955">
    <property type="entry name" value="CYTOCHROME P450 FAMILY 71 PROTEIN"/>
    <property type="match status" value="1"/>
</dbReference>
<keyword evidence="10" id="KW-0812">Transmembrane</keyword>
<dbReference type="OrthoDB" id="1470350at2759"/>
<comment type="cofactor">
    <cofactor evidence="1 8">
        <name>heme</name>
        <dbReference type="ChEBI" id="CHEBI:30413"/>
    </cofactor>
</comment>
<evidence type="ECO:0000256" key="4">
    <source>
        <dbReference type="ARBA" id="ARBA00022723"/>
    </source>
</evidence>
<dbReference type="InterPro" id="IPR017972">
    <property type="entry name" value="Cyt_P450_CS"/>
</dbReference>
<dbReference type="CDD" id="cd11072">
    <property type="entry name" value="CYP71-like"/>
    <property type="match status" value="1"/>
</dbReference>
<dbReference type="InterPro" id="IPR001128">
    <property type="entry name" value="Cyt_P450"/>
</dbReference>
<dbReference type="InterPro" id="IPR002401">
    <property type="entry name" value="Cyt_P450_E_grp-I"/>
</dbReference>
<dbReference type="PANTHER" id="PTHR47955:SF8">
    <property type="entry name" value="CYTOCHROME P450 71D11-LIKE"/>
    <property type="match status" value="1"/>
</dbReference>
<dbReference type="Gene3D" id="1.10.630.10">
    <property type="entry name" value="Cytochrome P450"/>
    <property type="match status" value="1"/>
</dbReference>
<keyword evidence="4 8" id="KW-0479">Metal-binding</keyword>
<protein>
    <submittedName>
        <fullName evidence="12">Cytochrome P450 71D8</fullName>
    </submittedName>
</protein>
<dbReference type="GO" id="GO:0020037">
    <property type="term" value="F:heme binding"/>
    <property type="evidence" value="ECO:0007669"/>
    <property type="project" value="InterPro"/>
</dbReference>
<comment type="similarity">
    <text evidence="2 9">Belongs to the cytochrome P450 family.</text>
</comment>
<dbReference type="InterPro" id="IPR036396">
    <property type="entry name" value="Cyt_P450_sf"/>
</dbReference>
<evidence type="ECO:0000256" key="8">
    <source>
        <dbReference type="PIRSR" id="PIRSR602401-1"/>
    </source>
</evidence>
<evidence type="ECO:0000256" key="7">
    <source>
        <dbReference type="ARBA" id="ARBA00023033"/>
    </source>
</evidence>
<keyword evidence="3 8" id="KW-0349">Heme</keyword>
<evidence type="ECO:0000256" key="9">
    <source>
        <dbReference type="RuleBase" id="RU000461"/>
    </source>
</evidence>
<reference evidence="12 13" key="1">
    <citation type="submission" date="2019-09" db="EMBL/GenBank/DDBJ databases">
        <title>Draft genome information of white flower Hibiscus syriacus.</title>
        <authorList>
            <person name="Kim Y.-M."/>
        </authorList>
    </citation>
    <scope>NUCLEOTIDE SEQUENCE [LARGE SCALE GENOMIC DNA]</scope>
    <source>
        <strain evidence="13">cv. Baekdansim</strain>
        <strain evidence="12">YM2019G1</strain>
        <tissue evidence="12">Leaf</tissue>
    </source>
</reference>
<dbReference type="PRINTS" id="PR00463">
    <property type="entry name" value="EP450I"/>
</dbReference>
<dbReference type="GO" id="GO:0016705">
    <property type="term" value="F:oxidoreductase activity, acting on paired donors, with incorporation or reduction of molecular oxygen"/>
    <property type="evidence" value="ECO:0007669"/>
    <property type="project" value="InterPro"/>
</dbReference>
<evidence type="ECO:0000313" key="11">
    <source>
        <dbReference type="EMBL" id="KAE8704310.1"/>
    </source>
</evidence>
<dbReference type="PRINTS" id="PR00385">
    <property type="entry name" value="P450"/>
</dbReference>
<keyword evidence="7 9" id="KW-0503">Monooxygenase</keyword>
<keyword evidence="6 8" id="KW-0408">Iron</keyword>
<dbReference type="GO" id="GO:0005506">
    <property type="term" value="F:iron ion binding"/>
    <property type="evidence" value="ECO:0007669"/>
    <property type="project" value="InterPro"/>
</dbReference>
<comment type="caution">
    <text evidence="12">The sequence shown here is derived from an EMBL/GenBank/DDBJ whole genome shotgun (WGS) entry which is preliminary data.</text>
</comment>
<name>A0A6A3AN98_HIBSY</name>
<evidence type="ECO:0000313" key="12">
    <source>
        <dbReference type="EMBL" id="KAE8704312.1"/>
    </source>
</evidence>
<evidence type="ECO:0000256" key="2">
    <source>
        <dbReference type="ARBA" id="ARBA00010617"/>
    </source>
</evidence>
<dbReference type="Proteomes" id="UP000436088">
    <property type="component" value="Unassembled WGS sequence"/>
</dbReference>
<keyword evidence="5 9" id="KW-0560">Oxidoreductase</keyword>
<dbReference type="PROSITE" id="PS00086">
    <property type="entry name" value="CYTOCHROME_P450"/>
    <property type="match status" value="1"/>
</dbReference>
<dbReference type="SUPFAM" id="SSF48264">
    <property type="entry name" value="Cytochrome P450"/>
    <property type="match status" value="1"/>
</dbReference>
<dbReference type="EMBL" id="VEPZ02000994">
    <property type="protein sequence ID" value="KAE8704312.1"/>
    <property type="molecule type" value="Genomic_DNA"/>
</dbReference>
<keyword evidence="10" id="KW-0472">Membrane</keyword>
<gene>
    <name evidence="11" type="ORF">F3Y22_tig00110458pilonHSYRG00473</name>
    <name evidence="12" type="ORF">F3Y22_tig00110458pilonHSYRG00476</name>
</gene>
<organism evidence="12 13">
    <name type="scientific">Hibiscus syriacus</name>
    <name type="common">Rose of Sharon</name>
    <dbReference type="NCBI Taxonomy" id="106335"/>
    <lineage>
        <taxon>Eukaryota</taxon>
        <taxon>Viridiplantae</taxon>
        <taxon>Streptophyta</taxon>
        <taxon>Embryophyta</taxon>
        <taxon>Tracheophyta</taxon>
        <taxon>Spermatophyta</taxon>
        <taxon>Magnoliopsida</taxon>
        <taxon>eudicotyledons</taxon>
        <taxon>Gunneridae</taxon>
        <taxon>Pentapetalae</taxon>
        <taxon>rosids</taxon>
        <taxon>malvids</taxon>
        <taxon>Malvales</taxon>
        <taxon>Malvaceae</taxon>
        <taxon>Malvoideae</taxon>
        <taxon>Hibiscus</taxon>
    </lineage>
</organism>
<keyword evidence="10" id="KW-1133">Transmembrane helix</keyword>
<evidence type="ECO:0000256" key="3">
    <source>
        <dbReference type="ARBA" id="ARBA00022617"/>
    </source>
</evidence>
<keyword evidence="13" id="KW-1185">Reference proteome</keyword>
<evidence type="ECO:0000313" key="13">
    <source>
        <dbReference type="Proteomes" id="UP000436088"/>
    </source>
</evidence>
<feature type="binding site" description="axial binding residue" evidence="8">
    <location>
        <position position="446"/>
    </location>
    <ligand>
        <name>heme</name>
        <dbReference type="ChEBI" id="CHEBI:30413"/>
    </ligand>
    <ligandPart>
        <name>Fe</name>
        <dbReference type="ChEBI" id="CHEBI:18248"/>
    </ligandPart>
</feature>
<evidence type="ECO:0000256" key="1">
    <source>
        <dbReference type="ARBA" id="ARBA00001971"/>
    </source>
</evidence>
<evidence type="ECO:0000256" key="6">
    <source>
        <dbReference type="ARBA" id="ARBA00023004"/>
    </source>
</evidence>
<sequence length="510" mass="58433">MDKDNQLKLLALPLAFLVFIFMVFKLRVRSKIKDSPEKLPPAPWKLPIIGHLHLLFFSLPHQRLTELAERHGSLMHLQLGELPYIVVSSPEAAREVMKTHDINFATRPYLLAAEILSYNFSDIIFGPYGGYWRQFRKVCTLELLSMKRVQSFRSIREEQVSSLVRSIFSSKGSEINLGEQLYNLSYNITLRTAIGGRCKQHETFLSVLRKVVQLTAGFSITDLFPSFKLLPVISGMRAKLERMHQDLDMMLESIIEEHKATNANPKNSDDVTDDLVDVLLHLQDHGELEFPLTTDHIKAVILDMLGAGTETSSTTVEWAMSEMMKNPSVLVKAQAEVRQVYDGTRDVNESYLHELKYLKLVIKETLRLHPPLPLLLPRQNTERCEINGYEIPAKTKVIVNAWAIGRDSNYWNEAYKFDPERFIDSSVDYKGTNFEYIPFGAGRRICPGMSYGMAVVELILAQLLYHFDWKLPNGLKNEDLDMNEAFGSTVRRERDLKLVPIPYYPQPCVP</sequence>
<accession>A0A6A3AN98</accession>
<feature type="transmembrane region" description="Helical" evidence="10">
    <location>
        <begin position="6"/>
        <end position="24"/>
    </location>
</feature>
<dbReference type="FunFam" id="1.10.630.10:FF:000008">
    <property type="entry name" value="Cytochrome P450 71D8"/>
    <property type="match status" value="1"/>
</dbReference>
<dbReference type="AlphaFoldDB" id="A0A6A3AN98"/>
<proteinExistence type="inferred from homology"/>
<evidence type="ECO:0000256" key="5">
    <source>
        <dbReference type="ARBA" id="ARBA00023002"/>
    </source>
</evidence>
<evidence type="ECO:0000256" key="10">
    <source>
        <dbReference type="SAM" id="Phobius"/>
    </source>
</evidence>